<dbReference type="Proteomes" id="UP001203423">
    <property type="component" value="Unassembled WGS sequence"/>
</dbReference>
<evidence type="ECO:0000256" key="1">
    <source>
        <dbReference type="ARBA" id="ARBA00010116"/>
    </source>
</evidence>
<gene>
    <name evidence="3" type="ORF">L2764_19160</name>
</gene>
<evidence type="ECO:0000259" key="2">
    <source>
        <dbReference type="PROSITE" id="PS51127"/>
    </source>
</evidence>
<accession>A0ABT0LHB7</accession>
<dbReference type="RefSeq" id="WP_248941946.1">
    <property type="nucleotide sequence ID" value="NZ_JAKIKS010000093.1"/>
</dbReference>
<dbReference type="PROSITE" id="PS50194">
    <property type="entry name" value="FILAMIN_REPEAT"/>
    <property type="match status" value="1"/>
</dbReference>
<protein>
    <recommendedName>
        <fullName evidence="2">Big-1 domain-containing protein</fullName>
    </recommendedName>
</protein>
<dbReference type="InterPro" id="IPR003344">
    <property type="entry name" value="Big_1_dom"/>
</dbReference>
<dbReference type="InterPro" id="IPR008964">
    <property type="entry name" value="Invasin/intimin_cell_adhesion"/>
</dbReference>
<dbReference type="InterPro" id="IPR017868">
    <property type="entry name" value="Filamin/ABP280_repeat-like"/>
</dbReference>
<reference evidence="3 4" key="1">
    <citation type="submission" date="2022-01" db="EMBL/GenBank/DDBJ databases">
        <title>Whole genome-based taxonomy of the Shewanellaceae.</title>
        <authorList>
            <person name="Martin-Rodriguez A.J."/>
        </authorList>
    </citation>
    <scope>NUCLEOTIDE SEQUENCE [LARGE SCALE GENOMIC DNA]</scope>
    <source>
        <strain evidence="3 4">DSM 17177</strain>
    </source>
</reference>
<keyword evidence="4" id="KW-1185">Reference proteome</keyword>
<evidence type="ECO:0000313" key="4">
    <source>
        <dbReference type="Proteomes" id="UP001203423"/>
    </source>
</evidence>
<proteinExistence type="inferred from homology"/>
<dbReference type="InterPro" id="IPR013783">
    <property type="entry name" value="Ig-like_fold"/>
</dbReference>
<name>A0ABT0LHB7_9GAMM</name>
<sequence length="178" mass="18499">MADDKIGQGTVTFTATGPSATESTLTLSTNAVSNSIDNGDGTYTFDLTSSVSGSHSVSVSVDGTTLGDNEMVNFTSVDVSKTTMTPDPLTIVYVDPGTTGSVTVSLFQADDSLVGHGGHTISFTGLYLPVFITYDGTVDHDNGTYTATFTCLGIYPSNADITVSVDTIESNTFQIDCD</sequence>
<dbReference type="Gene3D" id="2.60.40.10">
    <property type="entry name" value="Immunoglobulins"/>
    <property type="match status" value="2"/>
</dbReference>
<evidence type="ECO:0000313" key="3">
    <source>
        <dbReference type="EMBL" id="MCL1126546.1"/>
    </source>
</evidence>
<dbReference type="EMBL" id="JAKIKS010000093">
    <property type="protein sequence ID" value="MCL1126546.1"/>
    <property type="molecule type" value="Genomic_DNA"/>
</dbReference>
<feature type="domain" description="Big-1" evidence="2">
    <location>
        <begin position="1"/>
        <end position="75"/>
    </location>
</feature>
<dbReference type="SUPFAM" id="SSF49373">
    <property type="entry name" value="Invasin/intimin cell-adhesion fragments"/>
    <property type="match status" value="1"/>
</dbReference>
<comment type="similarity">
    <text evidence="1">Belongs to the intimin/invasin family.</text>
</comment>
<comment type="caution">
    <text evidence="3">The sequence shown here is derived from an EMBL/GenBank/DDBJ whole genome shotgun (WGS) entry which is preliminary data.</text>
</comment>
<dbReference type="PROSITE" id="PS51127">
    <property type="entry name" value="BIG1"/>
    <property type="match status" value="1"/>
</dbReference>
<organism evidence="3 4">
    <name type="scientific">Shewanella surugensis</name>
    <dbReference type="NCBI Taxonomy" id="212020"/>
    <lineage>
        <taxon>Bacteria</taxon>
        <taxon>Pseudomonadati</taxon>
        <taxon>Pseudomonadota</taxon>
        <taxon>Gammaproteobacteria</taxon>
        <taxon>Alteromonadales</taxon>
        <taxon>Shewanellaceae</taxon>
        <taxon>Shewanella</taxon>
    </lineage>
</organism>